<dbReference type="PANTHER" id="PTHR38009:SF1">
    <property type="entry name" value="CONSERVED HYPOTHETICAL PHAGE TAIL PROTEIN"/>
    <property type="match status" value="1"/>
</dbReference>
<protein>
    <submittedName>
        <fullName evidence="1">Phage tail protein</fullName>
    </submittedName>
</protein>
<dbReference type="RefSeq" id="WP_133229389.1">
    <property type="nucleotide sequence ID" value="NZ_SMRT01000006.1"/>
</dbReference>
<dbReference type="EMBL" id="SMRT01000006">
    <property type="protein sequence ID" value="TDF97126.1"/>
    <property type="molecule type" value="Genomic_DNA"/>
</dbReference>
<dbReference type="PANTHER" id="PTHR38009">
    <property type="entry name" value="CONSERVED HYPOTHETICAL PHAGE TAIL PROTEIN"/>
    <property type="match status" value="1"/>
</dbReference>
<name>A0A4R5KNI7_9BACL</name>
<gene>
    <name evidence="1" type="ORF">E1757_14915</name>
</gene>
<dbReference type="OrthoDB" id="73314at2"/>
<accession>A0A4R5KNI7</accession>
<dbReference type="InterPro" id="IPR011747">
    <property type="entry name" value="CHP02241"/>
</dbReference>
<sequence>MSIPSKTYDVSAAFRFVVELDGLLVGGFSEVTGLQAETEVMEYSEGGVNDYVHYLPKQTKYQRIVLKRGITQASELWDWYEGVIGGKIKRKSGSVILNNPAGKEICRWNFFESYPVKWIGPKMDAASTGVAIETIEIVHNGLKTIFKK</sequence>
<dbReference type="Proteomes" id="UP000295636">
    <property type="component" value="Unassembled WGS sequence"/>
</dbReference>
<dbReference type="NCBIfam" id="TIGR02241">
    <property type="entry name" value="conserved hypothetical phage tail region protein"/>
    <property type="match status" value="1"/>
</dbReference>
<dbReference type="AlphaFoldDB" id="A0A4R5KNI7"/>
<evidence type="ECO:0000313" key="2">
    <source>
        <dbReference type="Proteomes" id="UP000295636"/>
    </source>
</evidence>
<comment type="caution">
    <text evidence="1">The sequence shown here is derived from an EMBL/GenBank/DDBJ whole genome shotgun (WGS) entry which is preliminary data.</text>
</comment>
<reference evidence="1 2" key="1">
    <citation type="submission" date="2019-03" db="EMBL/GenBank/DDBJ databases">
        <title>This is whole genome sequence of Paenibacillus sp MS74 strain.</title>
        <authorList>
            <person name="Trinh H.N."/>
        </authorList>
    </citation>
    <scope>NUCLEOTIDE SEQUENCE [LARGE SCALE GENOMIC DNA]</scope>
    <source>
        <strain evidence="1 2">MS74</strain>
    </source>
</reference>
<dbReference type="InterPro" id="IPR010667">
    <property type="entry name" value="Phage_T4_Gp19"/>
</dbReference>
<evidence type="ECO:0000313" key="1">
    <source>
        <dbReference type="EMBL" id="TDF97126.1"/>
    </source>
</evidence>
<dbReference type="GO" id="GO:0005198">
    <property type="term" value="F:structural molecule activity"/>
    <property type="evidence" value="ECO:0007669"/>
    <property type="project" value="InterPro"/>
</dbReference>
<organism evidence="1 2">
    <name type="scientific">Paenibacillus piri</name>
    <dbReference type="NCBI Taxonomy" id="2547395"/>
    <lineage>
        <taxon>Bacteria</taxon>
        <taxon>Bacillati</taxon>
        <taxon>Bacillota</taxon>
        <taxon>Bacilli</taxon>
        <taxon>Bacillales</taxon>
        <taxon>Paenibacillaceae</taxon>
        <taxon>Paenibacillus</taxon>
    </lineage>
</organism>
<proteinExistence type="predicted"/>
<keyword evidence="2" id="KW-1185">Reference proteome</keyword>
<dbReference type="Pfam" id="PF06841">
    <property type="entry name" value="Phage_T4_gp19"/>
    <property type="match status" value="1"/>
</dbReference>